<keyword evidence="1" id="KW-1133">Transmembrane helix</keyword>
<organism evidence="2 3">
    <name type="scientific">Cannabis sativa</name>
    <name type="common">Hemp</name>
    <name type="synonym">Marijuana</name>
    <dbReference type="NCBI Taxonomy" id="3483"/>
    <lineage>
        <taxon>Eukaryota</taxon>
        <taxon>Viridiplantae</taxon>
        <taxon>Streptophyta</taxon>
        <taxon>Embryophyta</taxon>
        <taxon>Tracheophyta</taxon>
        <taxon>Spermatophyta</taxon>
        <taxon>Magnoliopsida</taxon>
        <taxon>eudicotyledons</taxon>
        <taxon>Gunneridae</taxon>
        <taxon>Pentapetalae</taxon>
        <taxon>rosids</taxon>
        <taxon>fabids</taxon>
        <taxon>Rosales</taxon>
        <taxon>Cannabaceae</taxon>
        <taxon>Cannabis</taxon>
    </lineage>
</organism>
<dbReference type="Proteomes" id="UP000525078">
    <property type="component" value="Unassembled WGS sequence"/>
</dbReference>
<dbReference type="AlphaFoldDB" id="A0A7J6EVU6"/>
<evidence type="ECO:0000313" key="2">
    <source>
        <dbReference type="EMBL" id="KAF4362557.1"/>
    </source>
</evidence>
<feature type="transmembrane region" description="Helical" evidence="1">
    <location>
        <begin position="6"/>
        <end position="26"/>
    </location>
</feature>
<evidence type="ECO:0000313" key="3">
    <source>
        <dbReference type="Proteomes" id="UP000525078"/>
    </source>
</evidence>
<dbReference type="PANTHER" id="PTHR38384">
    <property type="entry name" value="MEMBRANE LIPOPROTEIN-RELATED"/>
    <property type="match status" value="1"/>
</dbReference>
<keyword evidence="1" id="KW-0812">Transmembrane</keyword>
<evidence type="ECO:0000256" key="1">
    <source>
        <dbReference type="SAM" id="Phobius"/>
    </source>
</evidence>
<keyword evidence="1" id="KW-0472">Membrane</keyword>
<gene>
    <name evidence="2" type="ORF">F8388_011384</name>
</gene>
<dbReference type="PROSITE" id="PS51257">
    <property type="entry name" value="PROKAR_LIPOPROTEIN"/>
    <property type="match status" value="1"/>
</dbReference>
<proteinExistence type="predicted"/>
<protein>
    <submittedName>
        <fullName evidence="2">Uncharacterized protein</fullName>
    </submittedName>
</protein>
<sequence length="341" mass="38936">MEKSFTLVQTVLTAGVFSAVSCWYGFMFGRESARKELGDLSGSSFRSLLRASHGQYLVVKLNTASCLPNICAIGSSTEYSLCSCQDIITMNQQLFRVPFKEELTVIGAQYLVIALEFSYSRKPPSSIYFWIRWVSELPTWTHSYLNFLFNQTEELLGWVEKVLTTTTSPKYLLNLSRKLLMKSEVSNIASTLMKRHNNLKLQTKLLSHLNKLSISFPIVLKRSFFLNQTPPSINHDSFNSCTLHGHETRIHGSCLVQVPSMAHCVQWKHYKNRNTCVFDEKKKRSGIGLVKGNLKKFILWYFEGEDIDWWGLAMKKKEEKKCIQSKNVAVPIKVPLGGLNN</sequence>
<name>A0A7J6EVU6_CANSA</name>
<accession>A0A7J6EVU6</accession>
<comment type="caution">
    <text evidence="2">The sequence shown here is derived from an EMBL/GenBank/DDBJ whole genome shotgun (WGS) entry which is preliminary data.</text>
</comment>
<reference evidence="2 3" key="1">
    <citation type="journal article" date="2020" name="bioRxiv">
        <title>Sequence and annotation of 42 cannabis genomes reveals extensive copy number variation in cannabinoid synthesis and pathogen resistance genes.</title>
        <authorList>
            <person name="Mckernan K.J."/>
            <person name="Helbert Y."/>
            <person name="Kane L.T."/>
            <person name="Ebling H."/>
            <person name="Zhang L."/>
            <person name="Liu B."/>
            <person name="Eaton Z."/>
            <person name="Mclaughlin S."/>
            <person name="Kingan S."/>
            <person name="Baybayan P."/>
            <person name="Concepcion G."/>
            <person name="Jordan M."/>
            <person name="Riva A."/>
            <person name="Barbazuk W."/>
            <person name="Harkins T."/>
        </authorList>
    </citation>
    <scope>NUCLEOTIDE SEQUENCE [LARGE SCALE GENOMIC DNA]</scope>
    <source>
        <strain evidence="3">cv. Jamaican Lion 4</strain>
        <tissue evidence="2">Leaf</tissue>
    </source>
</reference>
<dbReference type="EMBL" id="JAATIP010000182">
    <property type="protein sequence ID" value="KAF4362557.1"/>
    <property type="molecule type" value="Genomic_DNA"/>
</dbReference>
<dbReference type="PANTHER" id="PTHR38384:SF2">
    <property type="entry name" value="MEMBRANE LIPOPROTEIN"/>
    <property type="match status" value="1"/>
</dbReference>